<dbReference type="InterPro" id="IPR010287">
    <property type="entry name" value="DUF892_YciF-like"/>
</dbReference>
<accession>A0ABT4UJU7</accession>
<dbReference type="PANTHER" id="PTHR30565:SF9">
    <property type="entry name" value="PROTEIN YCIF"/>
    <property type="match status" value="1"/>
</dbReference>
<comment type="caution">
    <text evidence="2">The sequence shown here is derived from an EMBL/GenBank/DDBJ whole genome shotgun (WGS) entry which is preliminary data.</text>
</comment>
<evidence type="ECO:0000313" key="3">
    <source>
        <dbReference type="Proteomes" id="UP001210231"/>
    </source>
</evidence>
<reference evidence="2 3" key="1">
    <citation type="submission" date="2022-12" db="EMBL/GenBank/DDBJ databases">
        <title>Chitinophagaceae gen. sp. nov., a new member of the family Chitinophagaceae, isolated from soil in a chemical factory.</title>
        <authorList>
            <person name="Ke Z."/>
        </authorList>
    </citation>
    <scope>NUCLEOTIDE SEQUENCE [LARGE SCALE GENOMIC DNA]</scope>
    <source>
        <strain evidence="2 3">LY-5</strain>
    </source>
</reference>
<gene>
    <name evidence="2" type="ORF">O3P16_09750</name>
</gene>
<dbReference type="InterPro" id="IPR047114">
    <property type="entry name" value="YciF"/>
</dbReference>
<dbReference type="InterPro" id="IPR009078">
    <property type="entry name" value="Ferritin-like_SF"/>
</dbReference>
<dbReference type="PANTHER" id="PTHR30565">
    <property type="entry name" value="PROTEIN YCIF"/>
    <property type="match status" value="1"/>
</dbReference>
<dbReference type="SUPFAM" id="SSF47240">
    <property type="entry name" value="Ferritin-like"/>
    <property type="match status" value="1"/>
</dbReference>
<dbReference type="Proteomes" id="UP001210231">
    <property type="component" value="Unassembled WGS sequence"/>
</dbReference>
<dbReference type="Gene3D" id="1.20.1260.10">
    <property type="match status" value="1"/>
</dbReference>
<organism evidence="2 3">
    <name type="scientific">Polluticaenibacter yanchengensis</name>
    <dbReference type="NCBI Taxonomy" id="3014562"/>
    <lineage>
        <taxon>Bacteria</taxon>
        <taxon>Pseudomonadati</taxon>
        <taxon>Bacteroidota</taxon>
        <taxon>Chitinophagia</taxon>
        <taxon>Chitinophagales</taxon>
        <taxon>Chitinophagaceae</taxon>
        <taxon>Polluticaenibacter</taxon>
    </lineage>
</organism>
<dbReference type="Pfam" id="PF05974">
    <property type="entry name" value="DUF892"/>
    <property type="match status" value="1"/>
</dbReference>
<evidence type="ECO:0000256" key="1">
    <source>
        <dbReference type="SAM" id="MobiDB-lite"/>
    </source>
</evidence>
<sequence>MQYSNSISTLSRESLETKFKPLLKFFTDGIKDLYWAEKAIEPVLKKNKSLALTDELADALEDHEIQTQKHVLRLEKIFQKLNIKPETKKCEAAAGIIKEADEIIGATPEKSMTRDAVIIIAMQKMEHYEIASYGGLLQIALTFNMNQVADLLEKTLNEEEDADLHLTDIAESYINLEAAEESNTESTGKDNDEQANADKKLRSEKAQA</sequence>
<keyword evidence="3" id="KW-1185">Reference proteome</keyword>
<evidence type="ECO:0000313" key="2">
    <source>
        <dbReference type="EMBL" id="MDA3615091.1"/>
    </source>
</evidence>
<feature type="compositionally biased region" description="Basic and acidic residues" evidence="1">
    <location>
        <begin position="187"/>
        <end position="208"/>
    </location>
</feature>
<dbReference type="EMBL" id="JAQGEF010000010">
    <property type="protein sequence ID" value="MDA3615091.1"/>
    <property type="molecule type" value="Genomic_DNA"/>
</dbReference>
<protein>
    <submittedName>
        <fullName evidence="2">DUF892 family protein</fullName>
    </submittedName>
</protein>
<dbReference type="InterPro" id="IPR012347">
    <property type="entry name" value="Ferritin-like"/>
</dbReference>
<name>A0ABT4UJU7_9BACT</name>
<dbReference type="RefSeq" id="WP_407031416.1">
    <property type="nucleotide sequence ID" value="NZ_JAQGEF010000010.1"/>
</dbReference>
<feature type="region of interest" description="Disordered" evidence="1">
    <location>
        <begin position="176"/>
        <end position="208"/>
    </location>
</feature>
<proteinExistence type="predicted"/>